<dbReference type="Proteomes" id="UP000682811">
    <property type="component" value="Unassembled WGS sequence"/>
</dbReference>
<evidence type="ECO:0000256" key="5">
    <source>
        <dbReference type="ARBA" id="ARBA00023136"/>
    </source>
</evidence>
<dbReference type="AlphaFoldDB" id="A0A919YBG5"/>
<feature type="domain" description="ABC3 transporter permease C-terminal" evidence="7">
    <location>
        <begin position="650"/>
        <end position="768"/>
    </location>
</feature>
<feature type="transmembrane region" description="Helical" evidence="6">
    <location>
        <begin position="647"/>
        <end position="674"/>
    </location>
</feature>
<feature type="transmembrane region" description="Helical" evidence="6">
    <location>
        <begin position="21"/>
        <end position="38"/>
    </location>
</feature>
<dbReference type="InterPro" id="IPR003838">
    <property type="entry name" value="ABC3_permease_C"/>
</dbReference>
<evidence type="ECO:0000313" key="9">
    <source>
        <dbReference type="Proteomes" id="UP000682811"/>
    </source>
</evidence>
<feature type="transmembrane region" description="Helical" evidence="6">
    <location>
        <begin position="739"/>
        <end position="760"/>
    </location>
</feature>
<evidence type="ECO:0000256" key="2">
    <source>
        <dbReference type="ARBA" id="ARBA00022475"/>
    </source>
</evidence>
<dbReference type="PANTHER" id="PTHR30287:SF1">
    <property type="entry name" value="INNER MEMBRANE PROTEIN"/>
    <property type="match status" value="1"/>
</dbReference>
<evidence type="ECO:0000256" key="1">
    <source>
        <dbReference type="ARBA" id="ARBA00004651"/>
    </source>
</evidence>
<dbReference type="EMBL" id="BORT01000002">
    <property type="protein sequence ID" value="GIO45765.1"/>
    <property type="molecule type" value="Genomic_DNA"/>
</dbReference>
<evidence type="ECO:0000256" key="6">
    <source>
        <dbReference type="SAM" id="Phobius"/>
    </source>
</evidence>
<protein>
    <submittedName>
        <fullName evidence="8">Permease</fullName>
    </submittedName>
</protein>
<feature type="transmembrane region" description="Helical" evidence="6">
    <location>
        <begin position="349"/>
        <end position="371"/>
    </location>
</feature>
<feature type="transmembrane region" description="Helical" evidence="6">
    <location>
        <begin position="302"/>
        <end position="329"/>
    </location>
</feature>
<dbReference type="PANTHER" id="PTHR30287">
    <property type="entry name" value="MEMBRANE COMPONENT OF PREDICTED ABC SUPERFAMILY METABOLITE UPTAKE TRANSPORTER"/>
    <property type="match status" value="1"/>
</dbReference>
<evidence type="ECO:0000313" key="8">
    <source>
        <dbReference type="EMBL" id="GIO45765.1"/>
    </source>
</evidence>
<keyword evidence="5 6" id="KW-0472">Membrane</keyword>
<accession>A0A919YBG5</accession>
<feature type="transmembrane region" description="Helical" evidence="6">
    <location>
        <begin position="695"/>
        <end position="719"/>
    </location>
</feature>
<dbReference type="GO" id="GO:0005886">
    <property type="term" value="C:plasma membrane"/>
    <property type="evidence" value="ECO:0007669"/>
    <property type="project" value="UniProtKB-SubCell"/>
</dbReference>
<evidence type="ECO:0000256" key="3">
    <source>
        <dbReference type="ARBA" id="ARBA00022692"/>
    </source>
</evidence>
<evidence type="ECO:0000259" key="7">
    <source>
        <dbReference type="Pfam" id="PF02687"/>
    </source>
</evidence>
<keyword evidence="4 6" id="KW-1133">Transmembrane helix</keyword>
<organism evidence="8 9">
    <name type="scientific">Paenibacillus azoreducens</name>
    <dbReference type="NCBI Taxonomy" id="116718"/>
    <lineage>
        <taxon>Bacteria</taxon>
        <taxon>Bacillati</taxon>
        <taxon>Bacillota</taxon>
        <taxon>Bacilli</taxon>
        <taxon>Bacillales</taxon>
        <taxon>Paenibacillaceae</taxon>
        <taxon>Paenibacillus</taxon>
    </lineage>
</organism>
<comment type="subcellular location">
    <subcellularLocation>
        <location evidence="1">Cell membrane</location>
        <topology evidence="1">Multi-pass membrane protein</topology>
    </subcellularLocation>
</comment>
<dbReference type="InterPro" id="IPR038766">
    <property type="entry name" value="Membrane_comp_ABC_pdt"/>
</dbReference>
<sequence length="777" mass="87670">MVIMKLFSKLLRGIKRSPVQFIALALVVAVGAFFYAGLNSYSNKHRTFSEAYFKEHNLSDLNVYYSQISKDDVAGLSKVKGIHKIEGRYTFDATQVFKDYKASLKIHSIPVNNEINTPTIIEGSIPSKKDEILLDSHYAKEHHYQVGDQIRIHTNGRDVTFTISGLGENVEYLKKNPTQDHKTQGIAYIAEETIPEILDGFYYNEIMIDAQEGYDIDQLGKSIEGQSKHLPYLDQISKERTYGYSQIKQTIYNNSMMSKVIPLVLFLISAVILFLTMSRTIDSERNQVGIMKALGVKNRNIMLHYMGYPVLVGIAGSIIGCIAAALIFIPLVTASSAKSYTLPGITFSLSWYSLIPSIIFSSAFGLLSCYLSGRTILKERAAQAMRPKPPKKMKKLLIERIPGLWNRISYSYKLILRNIFLNKQKALASSIGIVVSTVLLITALATQSSLIKIANQIEDVYTYDIRVDFKLGTSSDTLQLPSGIKNSYFTSTFPVEFIKKGEKENATLVVTEKENNLIHFFDKNDNRLSLENNGVLVPQSYADKYHISEGDIIQIKFTAPELKNKSVDMKVLNISTQYTNPSFYITPAYLKSFDIGYSPTSLLVEANSPTDLISVRNFFEQDHHVDTIADKADLKKAAQYTLKQNSFMFIMFIICAVVLSFGAIYTISSINIYERNRELATLKVLGYRKNKINRLIFFENIIITTFAVIVALPISVNFYAIVVKALSSTHQQIPDKLTIFIMLISVIFAFLLTIFSNLLLRRKVTKINMIESLKSIE</sequence>
<keyword evidence="2" id="KW-1003">Cell membrane</keyword>
<reference evidence="8 9" key="1">
    <citation type="submission" date="2021-03" db="EMBL/GenBank/DDBJ databases">
        <title>Antimicrobial resistance genes in bacteria isolated from Japanese honey, and their potential for conferring macrolide and lincosamide resistance in the American foulbrood pathogen Paenibacillus larvae.</title>
        <authorList>
            <person name="Okamoto M."/>
            <person name="Kumagai M."/>
            <person name="Kanamori H."/>
            <person name="Takamatsu D."/>
        </authorList>
    </citation>
    <scope>NUCLEOTIDE SEQUENCE [LARGE SCALE GENOMIC DNA]</scope>
    <source>
        <strain evidence="8 9">J34TS1</strain>
    </source>
</reference>
<proteinExistence type="predicted"/>
<feature type="transmembrane region" description="Helical" evidence="6">
    <location>
        <begin position="260"/>
        <end position="281"/>
    </location>
</feature>
<gene>
    <name evidence="8" type="ORF">J34TS1_05300</name>
</gene>
<name>A0A919YBG5_9BACL</name>
<keyword evidence="3 6" id="KW-0812">Transmembrane</keyword>
<feature type="transmembrane region" description="Helical" evidence="6">
    <location>
        <begin position="426"/>
        <end position="445"/>
    </location>
</feature>
<feature type="domain" description="ABC3 transporter permease C-terminal" evidence="7">
    <location>
        <begin position="260"/>
        <end position="378"/>
    </location>
</feature>
<dbReference type="Pfam" id="PF02687">
    <property type="entry name" value="FtsX"/>
    <property type="match status" value="2"/>
</dbReference>
<comment type="caution">
    <text evidence="8">The sequence shown here is derived from an EMBL/GenBank/DDBJ whole genome shotgun (WGS) entry which is preliminary data.</text>
</comment>
<evidence type="ECO:0000256" key="4">
    <source>
        <dbReference type="ARBA" id="ARBA00022989"/>
    </source>
</evidence>
<keyword evidence="9" id="KW-1185">Reference proteome</keyword>